<reference evidence="3" key="2">
    <citation type="submission" date="2013-04" db="UniProtKB">
        <authorList>
            <consortium name="EnsemblPlants"/>
        </authorList>
    </citation>
    <scope>IDENTIFICATION</scope>
</reference>
<dbReference type="EnsemblPlants" id="OB08G21510.1">
    <property type="protein sequence ID" value="OB08G21510.1"/>
    <property type="gene ID" value="OB08G21510"/>
</dbReference>
<sequence>MATSDGRFLLYGDGKRWKRQRKVFTFFPLSHWLIPFVFSPFLVDAGRRVYVRRTIRSAAGPGGPTAAAPSCGVRRPKATGGCRPSEKEKLDPTSCSVRGGDDGCPRSRAAGDEDHATRAAPGRHQSPSVAAATRGERRRGPSPPPPLASTGPPRKWPNTYRSNHASPQCSWWRALTHLDGSLFQRDGGRQFPSIAPNGRLTACYSKTWHMFLLNCNFWGVCRLGIGIGSRNYL</sequence>
<feature type="transmembrane region" description="Helical" evidence="2">
    <location>
        <begin position="23"/>
        <end position="43"/>
    </location>
</feature>
<evidence type="ECO:0000256" key="1">
    <source>
        <dbReference type="SAM" id="MobiDB-lite"/>
    </source>
</evidence>
<proteinExistence type="predicted"/>
<dbReference type="AlphaFoldDB" id="J3MSS1"/>
<dbReference type="Proteomes" id="UP000006038">
    <property type="component" value="Chromosome 8"/>
</dbReference>
<name>J3MSS1_ORYBR</name>
<protein>
    <submittedName>
        <fullName evidence="3">Uncharacterized protein</fullName>
    </submittedName>
</protein>
<keyword evidence="2" id="KW-0472">Membrane</keyword>
<feature type="region of interest" description="Disordered" evidence="1">
    <location>
        <begin position="57"/>
        <end position="160"/>
    </location>
</feature>
<keyword evidence="2" id="KW-0812">Transmembrane</keyword>
<keyword evidence="2" id="KW-1133">Transmembrane helix</keyword>
<dbReference type="Gramene" id="OB08G21510.1">
    <property type="protein sequence ID" value="OB08G21510.1"/>
    <property type="gene ID" value="OB08G21510"/>
</dbReference>
<keyword evidence="4" id="KW-1185">Reference proteome</keyword>
<organism evidence="3">
    <name type="scientific">Oryza brachyantha</name>
    <name type="common">malo sina</name>
    <dbReference type="NCBI Taxonomy" id="4533"/>
    <lineage>
        <taxon>Eukaryota</taxon>
        <taxon>Viridiplantae</taxon>
        <taxon>Streptophyta</taxon>
        <taxon>Embryophyta</taxon>
        <taxon>Tracheophyta</taxon>
        <taxon>Spermatophyta</taxon>
        <taxon>Magnoliopsida</taxon>
        <taxon>Liliopsida</taxon>
        <taxon>Poales</taxon>
        <taxon>Poaceae</taxon>
        <taxon>BOP clade</taxon>
        <taxon>Oryzoideae</taxon>
        <taxon>Oryzeae</taxon>
        <taxon>Oryzinae</taxon>
        <taxon>Oryza</taxon>
    </lineage>
</organism>
<dbReference type="HOGENOM" id="CLU_1191486_0_0_1"/>
<evidence type="ECO:0000256" key="2">
    <source>
        <dbReference type="SAM" id="Phobius"/>
    </source>
</evidence>
<feature type="compositionally biased region" description="Basic and acidic residues" evidence="1">
    <location>
        <begin position="99"/>
        <end position="117"/>
    </location>
</feature>
<accession>J3MSS1</accession>
<evidence type="ECO:0000313" key="3">
    <source>
        <dbReference type="EnsemblPlants" id="OB08G21510.1"/>
    </source>
</evidence>
<reference evidence="3" key="1">
    <citation type="journal article" date="2013" name="Nat. Commun.">
        <title>Whole-genome sequencing of Oryza brachyantha reveals mechanisms underlying Oryza genome evolution.</title>
        <authorList>
            <person name="Chen J."/>
            <person name="Huang Q."/>
            <person name="Gao D."/>
            <person name="Wang J."/>
            <person name="Lang Y."/>
            <person name="Liu T."/>
            <person name="Li B."/>
            <person name="Bai Z."/>
            <person name="Luis Goicoechea J."/>
            <person name="Liang C."/>
            <person name="Chen C."/>
            <person name="Zhang W."/>
            <person name="Sun S."/>
            <person name="Liao Y."/>
            <person name="Zhang X."/>
            <person name="Yang L."/>
            <person name="Song C."/>
            <person name="Wang M."/>
            <person name="Shi J."/>
            <person name="Liu G."/>
            <person name="Liu J."/>
            <person name="Zhou H."/>
            <person name="Zhou W."/>
            <person name="Yu Q."/>
            <person name="An N."/>
            <person name="Chen Y."/>
            <person name="Cai Q."/>
            <person name="Wang B."/>
            <person name="Liu B."/>
            <person name="Min J."/>
            <person name="Huang Y."/>
            <person name="Wu H."/>
            <person name="Li Z."/>
            <person name="Zhang Y."/>
            <person name="Yin Y."/>
            <person name="Song W."/>
            <person name="Jiang J."/>
            <person name="Jackson S.A."/>
            <person name="Wing R.A."/>
            <person name="Wang J."/>
            <person name="Chen M."/>
        </authorList>
    </citation>
    <scope>NUCLEOTIDE SEQUENCE [LARGE SCALE GENOMIC DNA]</scope>
    <source>
        <strain evidence="3">cv. IRGC 101232</strain>
    </source>
</reference>
<evidence type="ECO:0000313" key="4">
    <source>
        <dbReference type="Proteomes" id="UP000006038"/>
    </source>
</evidence>